<name>A0A1T5F3K0_9SPHI</name>
<dbReference type="Proteomes" id="UP000190150">
    <property type="component" value="Unassembled WGS sequence"/>
</dbReference>
<dbReference type="GO" id="GO:0000156">
    <property type="term" value="F:phosphorelay response regulator activity"/>
    <property type="evidence" value="ECO:0007669"/>
    <property type="project" value="InterPro"/>
</dbReference>
<accession>A0A1T5F3K0</accession>
<keyword evidence="4" id="KW-0145">Chemotaxis</keyword>
<dbReference type="SUPFAM" id="SSF52738">
    <property type="entry name" value="Methylesterase CheB, C-terminal domain"/>
    <property type="match status" value="1"/>
</dbReference>
<dbReference type="GO" id="GO:0005737">
    <property type="term" value="C:cytoplasm"/>
    <property type="evidence" value="ECO:0007669"/>
    <property type="project" value="InterPro"/>
</dbReference>
<feature type="active site" evidence="4">
    <location>
        <position position="13"/>
    </location>
</feature>
<evidence type="ECO:0000256" key="3">
    <source>
        <dbReference type="ARBA" id="ARBA00048267"/>
    </source>
</evidence>
<reference evidence="7" key="1">
    <citation type="submission" date="2017-02" db="EMBL/GenBank/DDBJ databases">
        <authorList>
            <person name="Varghese N."/>
            <person name="Submissions S."/>
        </authorList>
    </citation>
    <scope>NUCLEOTIDE SEQUENCE [LARGE SCALE GENOMIC DNA]</scope>
    <source>
        <strain evidence="7">DSM 24091</strain>
    </source>
</reference>
<keyword evidence="1 4" id="KW-0378">Hydrolase</keyword>
<protein>
    <recommendedName>
        <fullName evidence="2">protein-glutamate methylesterase</fullName>
        <ecNumber evidence="2">3.1.1.61</ecNumber>
    </recommendedName>
</protein>
<evidence type="ECO:0000256" key="1">
    <source>
        <dbReference type="ARBA" id="ARBA00022801"/>
    </source>
</evidence>
<dbReference type="PROSITE" id="PS50122">
    <property type="entry name" value="CHEB"/>
    <property type="match status" value="1"/>
</dbReference>
<evidence type="ECO:0000313" key="7">
    <source>
        <dbReference type="Proteomes" id="UP000190150"/>
    </source>
</evidence>
<dbReference type="RefSeq" id="WP_079644169.1">
    <property type="nucleotide sequence ID" value="NZ_FUZF01000014.1"/>
</dbReference>
<sequence>MSGRSKVVLIGGSAGSIHVLLEILPRLDPHSLLSIVIVLHRKAHPESTLSMLLNAYSTLPVLEVTDKMILEKGKVYLAPADYHLLFESDGSMSLDVSEKVNFSRPSIDVSFYSAAQVFGADAVAMLLSGANSDGVEGLSYITQYGGVICVQDPSTAEVDFMPRQALQQLQVNDVLIPADMAAYINNLSD</sequence>
<proteinExistence type="predicted"/>
<dbReference type="STRING" id="1513896.SAMN05660841_02993"/>
<evidence type="ECO:0000256" key="2">
    <source>
        <dbReference type="ARBA" id="ARBA00039140"/>
    </source>
</evidence>
<comment type="catalytic activity">
    <reaction evidence="3">
        <text>[protein]-L-glutamate 5-O-methyl ester + H2O = L-glutamyl-[protein] + methanol + H(+)</text>
        <dbReference type="Rhea" id="RHEA:23236"/>
        <dbReference type="Rhea" id="RHEA-COMP:10208"/>
        <dbReference type="Rhea" id="RHEA-COMP:10311"/>
        <dbReference type="ChEBI" id="CHEBI:15377"/>
        <dbReference type="ChEBI" id="CHEBI:15378"/>
        <dbReference type="ChEBI" id="CHEBI:17790"/>
        <dbReference type="ChEBI" id="CHEBI:29973"/>
        <dbReference type="ChEBI" id="CHEBI:82795"/>
        <dbReference type="EC" id="3.1.1.61"/>
    </reaction>
</comment>
<evidence type="ECO:0000256" key="4">
    <source>
        <dbReference type="PROSITE-ProRule" id="PRU00050"/>
    </source>
</evidence>
<dbReference type="InterPro" id="IPR000673">
    <property type="entry name" value="Sig_transdc_resp-reg_Me-estase"/>
</dbReference>
<evidence type="ECO:0000313" key="6">
    <source>
        <dbReference type="EMBL" id="SKB90794.1"/>
    </source>
</evidence>
<dbReference type="EMBL" id="FUZF01000014">
    <property type="protein sequence ID" value="SKB90794.1"/>
    <property type="molecule type" value="Genomic_DNA"/>
</dbReference>
<dbReference type="AlphaFoldDB" id="A0A1T5F3K0"/>
<dbReference type="InterPro" id="IPR035909">
    <property type="entry name" value="CheB_C"/>
</dbReference>
<dbReference type="PANTHER" id="PTHR42872">
    <property type="entry name" value="PROTEIN-GLUTAMATE METHYLESTERASE/PROTEIN-GLUTAMINE GLUTAMINASE"/>
    <property type="match status" value="1"/>
</dbReference>
<gene>
    <name evidence="6" type="ORF">SAMN05660841_02993</name>
</gene>
<dbReference type="CDD" id="cd16433">
    <property type="entry name" value="CheB"/>
    <property type="match status" value="1"/>
</dbReference>
<keyword evidence="7" id="KW-1185">Reference proteome</keyword>
<dbReference type="GO" id="GO:0006935">
    <property type="term" value="P:chemotaxis"/>
    <property type="evidence" value="ECO:0007669"/>
    <property type="project" value="UniProtKB-UniRule"/>
</dbReference>
<dbReference type="Pfam" id="PF01339">
    <property type="entry name" value="CheB_methylest"/>
    <property type="match status" value="1"/>
</dbReference>
<feature type="active site" evidence="4">
    <location>
        <position position="40"/>
    </location>
</feature>
<evidence type="ECO:0000259" key="5">
    <source>
        <dbReference type="PROSITE" id="PS50122"/>
    </source>
</evidence>
<feature type="domain" description="CheB-type methylesterase" evidence="5">
    <location>
        <begin position="1"/>
        <end position="189"/>
    </location>
</feature>
<dbReference type="PANTHER" id="PTHR42872:SF6">
    <property type="entry name" value="PROTEIN-GLUTAMATE METHYLESTERASE_PROTEIN-GLUTAMINE GLUTAMINASE"/>
    <property type="match status" value="1"/>
</dbReference>
<dbReference type="OrthoDB" id="1524092at2"/>
<dbReference type="GO" id="GO:0008984">
    <property type="term" value="F:protein-glutamate methylesterase activity"/>
    <property type="evidence" value="ECO:0007669"/>
    <property type="project" value="UniProtKB-EC"/>
</dbReference>
<feature type="active site" evidence="4">
    <location>
        <position position="133"/>
    </location>
</feature>
<dbReference type="Gene3D" id="3.40.50.180">
    <property type="entry name" value="Methylesterase CheB, C-terminal domain"/>
    <property type="match status" value="1"/>
</dbReference>
<organism evidence="6 7">
    <name type="scientific">Sphingobacterium nematocida</name>
    <dbReference type="NCBI Taxonomy" id="1513896"/>
    <lineage>
        <taxon>Bacteria</taxon>
        <taxon>Pseudomonadati</taxon>
        <taxon>Bacteroidota</taxon>
        <taxon>Sphingobacteriia</taxon>
        <taxon>Sphingobacteriales</taxon>
        <taxon>Sphingobacteriaceae</taxon>
        <taxon>Sphingobacterium</taxon>
    </lineage>
</organism>
<dbReference type="EC" id="3.1.1.61" evidence="2"/>